<dbReference type="GO" id="GO:0003677">
    <property type="term" value="F:DNA binding"/>
    <property type="evidence" value="ECO:0007669"/>
    <property type="project" value="UniProtKB-UniRule"/>
</dbReference>
<evidence type="ECO:0000256" key="5">
    <source>
        <dbReference type="ARBA" id="ARBA00023125"/>
    </source>
</evidence>
<feature type="region of interest" description="Disordered" evidence="9">
    <location>
        <begin position="243"/>
        <end position="267"/>
    </location>
</feature>
<evidence type="ECO:0000256" key="2">
    <source>
        <dbReference type="ARBA" id="ARBA00022771"/>
    </source>
</evidence>
<protein>
    <recommendedName>
        <fullName evidence="10">Dof-type domain-containing protein</fullName>
    </recommendedName>
</protein>
<dbReference type="PANTHER" id="PTHR31089">
    <property type="entry name" value="CYCLIC DOF FACTOR 2"/>
    <property type="match status" value="1"/>
</dbReference>
<keyword evidence="12" id="KW-1185">Reference proteome</keyword>
<keyword evidence="2 8" id="KW-0863">Zinc-finger</keyword>
<feature type="compositionally biased region" description="Basic and acidic residues" evidence="9">
    <location>
        <begin position="87"/>
        <end position="99"/>
    </location>
</feature>
<feature type="compositionally biased region" description="Basic and acidic residues" evidence="9">
    <location>
        <begin position="58"/>
        <end position="71"/>
    </location>
</feature>
<keyword evidence="1" id="KW-0479">Metal-binding</keyword>
<dbReference type="GO" id="GO:0003700">
    <property type="term" value="F:DNA-binding transcription factor activity"/>
    <property type="evidence" value="ECO:0007669"/>
    <property type="project" value="InterPro"/>
</dbReference>
<evidence type="ECO:0000256" key="7">
    <source>
        <dbReference type="ARBA" id="ARBA00023242"/>
    </source>
</evidence>
<dbReference type="PROSITE" id="PS50884">
    <property type="entry name" value="ZF_DOF_2"/>
    <property type="match status" value="1"/>
</dbReference>
<keyword evidence="3" id="KW-0862">Zinc</keyword>
<dbReference type="GO" id="GO:0005634">
    <property type="term" value="C:nucleus"/>
    <property type="evidence" value="ECO:0007669"/>
    <property type="project" value="UniProtKB-SubCell"/>
</dbReference>
<evidence type="ECO:0000256" key="8">
    <source>
        <dbReference type="PROSITE-ProRule" id="PRU00071"/>
    </source>
</evidence>
<keyword evidence="7 8" id="KW-0539">Nucleus</keyword>
<evidence type="ECO:0000313" key="12">
    <source>
        <dbReference type="Proteomes" id="UP000737018"/>
    </source>
</evidence>
<comment type="subcellular location">
    <subcellularLocation>
        <location evidence="8">Nucleus</location>
    </subcellularLocation>
</comment>
<dbReference type="InterPro" id="IPR003851">
    <property type="entry name" value="Znf_Dof"/>
</dbReference>
<evidence type="ECO:0000256" key="6">
    <source>
        <dbReference type="ARBA" id="ARBA00023163"/>
    </source>
</evidence>
<gene>
    <name evidence="11" type="ORF">CMV_004323</name>
</gene>
<dbReference type="PROSITE" id="PS01361">
    <property type="entry name" value="ZF_DOF_1"/>
    <property type="match status" value="1"/>
</dbReference>
<reference evidence="11" key="1">
    <citation type="submission" date="2020-03" db="EMBL/GenBank/DDBJ databases">
        <title>Castanea mollissima Vanexum genome sequencing.</title>
        <authorList>
            <person name="Staton M."/>
        </authorList>
    </citation>
    <scope>NUCLEOTIDE SEQUENCE</scope>
    <source>
        <tissue evidence="11">Leaf</tissue>
    </source>
</reference>
<evidence type="ECO:0000313" key="11">
    <source>
        <dbReference type="EMBL" id="KAF3972140.1"/>
    </source>
</evidence>
<dbReference type="GO" id="GO:0008270">
    <property type="term" value="F:zinc ion binding"/>
    <property type="evidence" value="ECO:0007669"/>
    <property type="project" value="UniProtKB-KW"/>
</dbReference>
<dbReference type="Pfam" id="PF02701">
    <property type="entry name" value="Zn_ribbon_Dof"/>
    <property type="match status" value="1"/>
</dbReference>
<feature type="domain" description="Dof-type" evidence="10">
    <location>
        <begin position="110"/>
        <end position="164"/>
    </location>
</feature>
<proteinExistence type="predicted"/>
<keyword evidence="5 8" id="KW-0238">DNA-binding</keyword>
<dbReference type="EMBL" id="JRKL02000358">
    <property type="protein sequence ID" value="KAF3972140.1"/>
    <property type="molecule type" value="Genomic_DNA"/>
</dbReference>
<dbReference type="OrthoDB" id="1927254at2759"/>
<organism evidence="11 12">
    <name type="scientific">Castanea mollissima</name>
    <name type="common">Chinese chestnut</name>
    <dbReference type="NCBI Taxonomy" id="60419"/>
    <lineage>
        <taxon>Eukaryota</taxon>
        <taxon>Viridiplantae</taxon>
        <taxon>Streptophyta</taxon>
        <taxon>Embryophyta</taxon>
        <taxon>Tracheophyta</taxon>
        <taxon>Spermatophyta</taxon>
        <taxon>Magnoliopsida</taxon>
        <taxon>eudicotyledons</taxon>
        <taxon>Gunneridae</taxon>
        <taxon>Pentapetalae</taxon>
        <taxon>rosids</taxon>
        <taxon>fabids</taxon>
        <taxon>Fagales</taxon>
        <taxon>Fagaceae</taxon>
        <taxon>Castanea</taxon>
    </lineage>
</organism>
<evidence type="ECO:0000256" key="1">
    <source>
        <dbReference type="ARBA" id="ARBA00022723"/>
    </source>
</evidence>
<evidence type="ECO:0000256" key="3">
    <source>
        <dbReference type="ARBA" id="ARBA00022833"/>
    </source>
</evidence>
<sequence>MSCGGDLCEETSKDPGIKLFGRTIPLPECQIQPNSQLMDACSDITSAEVESSYAENLGNHEKSTDLGDRNEGPQTPMQVGPQVYPTPKKDQIDTNSTEEEKVFKKPDKILQCPRCNSLDTKFCYFNNYNVNQPRHFCKNCQRYWTAGGTMRNVPVGAGRRKNKHVTSHYHQLIVSSNGLPTRLEAQDSSNHQLLSCGESSTAFRSSTGNERVLKFGPEAPLCESMETVLNIRDQKRCAEMGSVNVGENGEEPSSCRSSMTFSSNQGKQLPENVVQKERVRMPGSCYELNTPHPLHCYPVPPWGVQWTAGSRNFTSVETAQQTSECVSVPNSSNPKPVQLYPAPMLAVPGFCPPQVPFQFIPATYLGCMPVCAAGAGSVSLTGSSGCLSLSSSASNSSCSGNGSPTLGKHSRLYTDEEKSETCVLVPKTLRIEDPDEASKSPFWATLGCKPGQKKSMSRGTIFGTFEPKVDDMSHIADASHILEANPAALSRSHTFKEST</sequence>
<keyword evidence="4" id="KW-0805">Transcription regulation</keyword>
<dbReference type="InterPro" id="IPR045174">
    <property type="entry name" value="Dof"/>
</dbReference>
<comment type="caution">
    <text evidence="11">The sequence shown here is derived from an EMBL/GenBank/DDBJ whole genome shotgun (WGS) entry which is preliminary data.</text>
</comment>
<evidence type="ECO:0000259" key="10">
    <source>
        <dbReference type="PROSITE" id="PS50884"/>
    </source>
</evidence>
<accession>A0A8J4RRP6</accession>
<dbReference type="AlphaFoldDB" id="A0A8J4RRP6"/>
<evidence type="ECO:0000256" key="4">
    <source>
        <dbReference type="ARBA" id="ARBA00023015"/>
    </source>
</evidence>
<evidence type="ECO:0000256" key="9">
    <source>
        <dbReference type="SAM" id="MobiDB-lite"/>
    </source>
</evidence>
<dbReference type="PANTHER" id="PTHR31089:SF47">
    <property type="entry name" value="DOF-TYPE DOMAIN-CONTAINING PROTEIN"/>
    <property type="match status" value="1"/>
</dbReference>
<keyword evidence="6" id="KW-0804">Transcription</keyword>
<dbReference type="Proteomes" id="UP000737018">
    <property type="component" value="Unassembled WGS sequence"/>
</dbReference>
<feature type="region of interest" description="Disordered" evidence="9">
    <location>
        <begin position="52"/>
        <end position="99"/>
    </location>
</feature>
<feature type="compositionally biased region" description="Polar residues" evidence="9">
    <location>
        <begin position="254"/>
        <end position="267"/>
    </location>
</feature>
<name>A0A8J4RRP6_9ROSI</name>